<keyword evidence="9" id="KW-0418">Kinase</keyword>
<evidence type="ECO:0000256" key="13">
    <source>
        <dbReference type="ARBA" id="ARBA00023136"/>
    </source>
</evidence>
<dbReference type="Gene3D" id="1.20.120.160">
    <property type="entry name" value="HPT domain"/>
    <property type="match status" value="1"/>
</dbReference>
<evidence type="ECO:0000256" key="9">
    <source>
        <dbReference type="ARBA" id="ARBA00022777"/>
    </source>
</evidence>
<dbReference type="PRINTS" id="PR00344">
    <property type="entry name" value="BCTRLSENSOR"/>
</dbReference>
<dbReference type="SMART" id="SM00387">
    <property type="entry name" value="HATPase_c"/>
    <property type="match status" value="1"/>
</dbReference>
<dbReference type="CDD" id="cd17546">
    <property type="entry name" value="REC_hyHK_CKI1_RcsC-like"/>
    <property type="match status" value="2"/>
</dbReference>
<dbReference type="InterPro" id="IPR036641">
    <property type="entry name" value="HPT_dom_sf"/>
</dbReference>
<dbReference type="PROSITE" id="PS50113">
    <property type="entry name" value="PAC"/>
    <property type="match status" value="1"/>
</dbReference>
<keyword evidence="7" id="KW-0812">Transmembrane</keyword>
<comment type="subcellular location">
    <subcellularLocation>
        <location evidence="2">Cell membrane</location>
        <topology evidence="2">Multi-pass membrane protein</topology>
    </subcellularLocation>
</comment>
<dbReference type="Gene3D" id="3.40.50.2300">
    <property type="match status" value="2"/>
</dbReference>
<keyword evidence="6" id="KW-0808">Transferase</keyword>
<dbReference type="Pfam" id="PF17152">
    <property type="entry name" value="CHASE8"/>
    <property type="match status" value="1"/>
</dbReference>
<feature type="domain" description="HAMP" evidence="19">
    <location>
        <begin position="176"/>
        <end position="229"/>
    </location>
</feature>
<evidence type="ECO:0000256" key="7">
    <source>
        <dbReference type="ARBA" id="ARBA00022692"/>
    </source>
</evidence>
<dbReference type="Pfam" id="PF13188">
    <property type="entry name" value="PAS_8"/>
    <property type="match status" value="1"/>
</dbReference>
<dbReference type="InterPro" id="IPR000014">
    <property type="entry name" value="PAS"/>
</dbReference>
<dbReference type="Gene3D" id="1.10.287.130">
    <property type="match status" value="1"/>
</dbReference>
<dbReference type="PANTHER" id="PTHR45339">
    <property type="entry name" value="HYBRID SIGNAL TRANSDUCTION HISTIDINE KINASE J"/>
    <property type="match status" value="1"/>
</dbReference>
<dbReference type="SUPFAM" id="SSF55785">
    <property type="entry name" value="PYP-like sensor domain (PAS domain)"/>
    <property type="match status" value="1"/>
</dbReference>
<dbReference type="InterPro" id="IPR033417">
    <property type="entry name" value="CHASE8"/>
</dbReference>
<evidence type="ECO:0000256" key="10">
    <source>
        <dbReference type="ARBA" id="ARBA00022840"/>
    </source>
</evidence>
<keyword evidence="13" id="KW-0472">Membrane</keyword>
<keyword evidence="8" id="KW-0547">Nucleotide-binding</keyword>
<feature type="domain" description="Response regulatory" evidence="17">
    <location>
        <begin position="784"/>
        <end position="906"/>
    </location>
</feature>
<dbReference type="CDD" id="cd16922">
    <property type="entry name" value="HATPase_EvgS-ArcB-TorS-like"/>
    <property type="match status" value="1"/>
</dbReference>
<dbReference type="Gene3D" id="3.30.565.10">
    <property type="entry name" value="Histidine kinase-like ATPase, C-terminal domain"/>
    <property type="match status" value="1"/>
</dbReference>
<dbReference type="SUPFAM" id="SSF158472">
    <property type="entry name" value="HAMP domain-like"/>
    <property type="match status" value="1"/>
</dbReference>
<dbReference type="SMART" id="SM00304">
    <property type="entry name" value="HAMP"/>
    <property type="match status" value="1"/>
</dbReference>
<dbReference type="EMBL" id="BSPX01000034">
    <property type="protein sequence ID" value="GLT22890.1"/>
    <property type="molecule type" value="Genomic_DNA"/>
</dbReference>
<dbReference type="Gene3D" id="3.30.450.20">
    <property type="entry name" value="PAS domain"/>
    <property type="match status" value="1"/>
</dbReference>
<dbReference type="Pfam" id="PF02518">
    <property type="entry name" value="HATPase_c"/>
    <property type="match status" value="1"/>
</dbReference>
<dbReference type="PROSITE" id="PS50109">
    <property type="entry name" value="HIS_KIN"/>
    <property type="match status" value="1"/>
</dbReference>
<evidence type="ECO:0000259" key="17">
    <source>
        <dbReference type="PROSITE" id="PS50110"/>
    </source>
</evidence>
<keyword evidence="5 14" id="KW-0597">Phosphoprotein</keyword>
<dbReference type="InterPro" id="IPR003594">
    <property type="entry name" value="HATPase_dom"/>
</dbReference>
<keyword evidence="4" id="KW-1003">Cell membrane</keyword>
<keyword evidence="12" id="KW-0902">Two-component regulatory system</keyword>
<dbReference type="InterPro" id="IPR001789">
    <property type="entry name" value="Sig_transdc_resp-reg_receiver"/>
</dbReference>
<evidence type="ECO:0000256" key="4">
    <source>
        <dbReference type="ARBA" id="ARBA00022475"/>
    </source>
</evidence>
<dbReference type="SUPFAM" id="SSF55874">
    <property type="entry name" value="ATPase domain of HSP90 chaperone/DNA topoisomerase II/histidine kinase"/>
    <property type="match status" value="1"/>
</dbReference>
<evidence type="ECO:0000256" key="1">
    <source>
        <dbReference type="ARBA" id="ARBA00000085"/>
    </source>
</evidence>
<gene>
    <name evidence="20" type="ORF">GCM10007933_23510</name>
</gene>
<dbReference type="InterPro" id="IPR005467">
    <property type="entry name" value="His_kinase_dom"/>
</dbReference>
<evidence type="ECO:0000313" key="21">
    <source>
        <dbReference type="Proteomes" id="UP001157167"/>
    </source>
</evidence>
<dbReference type="CDD" id="cd00082">
    <property type="entry name" value="HisKA"/>
    <property type="match status" value="1"/>
</dbReference>
<evidence type="ECO:0000259" key="18">
    <source>
        <dbReference type="PROSITE" id="PS50113"/>
    </source>
</evidence>
<dbReference type="SMART" id="SM00448">
    <property type="entry name" value="REC"/>
    <property type="match status" value="2"/>
</dbReference>
<feature type="domain" description="Histidine kinase" evidence="16">
    <location>
        <begin position="395"/>
        <end position="617"/>
    </location>
</feature>
<dbReference type="Proteomes" id="UP001157167">
    <property type="component" value="Unassembled WGS sequence"/>
</dbReference>
<evidence type="ECO:0000256" key="15">
    <source>
        <dbReference type="SAM" id="Coils"/>
    </source>
</evidence>
<dbReference type="InterPro" id="IPR003661">
    <property type="entry name" value="HisK_dim/P_dom"/>
</dbReference>
<evidence type="ECO:0000259" key="19">
    <source>
        <dbReference type="PROSITE" id="PS50885"/>
    </source>
</evidence>
<evidence type="ECO:0000256" key="12">
    <source>
        <dbReference type="ARBA" id="ARBA00023012"/>
    </source>
</evidence>
<feature type="domain" description="Response regulatory" evidence="17">
    <location>
        <begin position="640"/>
        <end position="759"/>
    </location>
</feature>
<organism evidence="20 21">
    <name type="scientific">Zoogloea oryzae</name>
    <dbReference type="NCBI Taxonomy" id="310767"/>
    <lineage>
        <taxon>Bacteria</taxon>
        <taxon>Pseudomonadati</taxon>
        <taxon>Pseudomonadota</taxon>
        <taxon>Betaproteobacteria</taxon>
        <taxon>Rhodocyclales</taxon>
        <taxon>Zoogloeaceae</taxon>
        <taxon>Zoogloea</taxon>
    </lineage>
</organism>
<dbReference type="Gene3D" id="6.10.340.10">
    <property type="match status" value="1"/>
</dbReference>
<dbReference type="SUPFAM" id="SSF52172">
    <property type="entry name" value="CheY-like"/>
    <property type="match status" value="2"/>
</dbReference>
<comment type="caution">
    <text evidence="20">The sequence shown here is derived from an EMBL/GenBank/DDBJ whole genome shotgun (WGS) entry which is preliminary data.</text>
</comment>
<dbReference type="PROSITE" id="PS50110">
    <property type="entry name" value="RESPONSE_REGULATORY"/>
    <property type="match status" value="2"/>
</dbReference>
<keyword evidence="15" id="KW-0175">Coiled coil</keyword>
<dbReference type="Pfam" id="PF00512">
    <property type="entry name" value="HisKA"/>
    <property type="match status" value="1"/>
</dbReference>
<keyword evidence="21" id="KW-1185">Reference proteome</keyword>
<proteinExistence type="predicted"/>
<dbReference type="SUPFAM" id="SSF47226">
    <property type="entry name" value="Histidine-containing phosphotransfer domain, HPT domain"/>
    <property type="match status" value="1"/>
</dbReference>
<comment type="catalytic activity">
    <reaction evidence="1">
        <text>ATP + protein L-histidine = ADP + protein N-phospho-L-histidine.</text>
        <dbReference type="EC" id="2.7.13.3"/>
    </reaction>
</comment>
<reference evidence="21" key="1">
    <citation type="journal article" date="2019" name="Int. J. Syst. Evol. Microbiol.">
        <title>The Global Catalogue of Microorganisms (GCM) 10K type strain sequencing project: providing services to taxonomists for standard genome sequencing and annotation.</title>
        <authorList>
            <consortium name="The Broad Institute Genomics Platform"/>
            <consortium name="The Broad Institute Genome Sequencing Center for Infectious Disease"/>
            <person name="Wu L."/>
            <person name="Ma J."/>
        </authorList>
    </citation>
    <scope>NUCLEOTIDE SEQUENCE [LARGE SCALE GENOMIC DNA]</scope>
    <source>
        <strain evidence="21">NBRC 102407</strain>
    </source>
</reference>
<evidence type="ECO:0000256" key="6">
    <source>
        <dbReference type="ARBA" id="ARBA00022679"/>
    </source>
</evidence>
<dbReference type="PROSITE" id="PS50885">
    <property type="entry name" value="HAMP"/>
    <property type="match status" value="1"/>
</dbReference>
<evidence type="ECO:0000256" key="5">
    <source>
        <dbReference type="ARBA" id="ARBA00022553"/>
    </source>
</evidence>
<evidence type="ECO:0000313" key="20">
    <source>
        <dbReference type="EMBL" id="GLT22890.1"/>
    </source>
</evidence>
<dbReference type="InterPro" id="IPR036890">
    <property type="entry name" value="HATPase_C_sf"/>
</dbReference>
<dbReference type="Pfam" id="PF00072">
    <property type="entry name" value="Response_reg"/>
    <property type="match status" value="2"/>
</dbReference>
<dbReference type="InterPro" id="IPR000700">
    <property type="entry name" value="PAS-assoc_C"/>
</dbReference>
<sequence length="1122" mass="122815">MQIKTKLVLLIVLTSVVALIVQAAGFVAYERMRVTDQLIGDLSSLARIVANRSTAALIFNDDKVVGETLTALKVKRAIVAACVYDADGRVFARYDSGEERPFRFPPPATAGGTVIEDGYLHLTEPVIEDGVQLGTVFIRASFAELNQLWRDYLLFAGLIALAVSFIALLAATRWQRVVAGPIERLTRTVKTISTNKDYRLRASAESEDEVGTLVDVFNGMLDAIEERNQALIDSNHRLSDNEAQLKLANEELEERVRARTAELQALFDSASVGIVLVRDGAITHQNRRMDEMFGLGDVTASELASLWRSGPEGAEAEAALARGETIRRELEIPQPEAGRMWVRMSARVIDPADPSRGMVGVVEDITAERAAMDEMIRARTLAEDASRMKSEFLATMSHEIRTPMNAIIGMLYLALKTELPPGLSNYLSKAQGAAHSLLGIINDILDFSKIEAGKLEIESIEFGLDAVLEQLKDTIVLQAEQKGIEFLIRYDVTIPPVLVGDPLRLGQIMLNLCSNAVKFTEKGEVELAFRCIEATDTDLTLHFSIRDTGIGMTPELVSRLFQKFTQADQTTTRRFGGTGLGLAISKHLVELMDGRIWIEESVPGKGTTVCCTVHLKVSPEAQTHRQRLVEKAGPLLAGIHVLVVDDNEVSREIVAEMLRFFNLEVSVASNGPTAMAMLQAADPPFDIVLMDWRMPMMNGDEVTRRIQANPAIQHKPKIVMITAYGREDVIRASEQAGADAFLVKPVSPSMLLDTILTSLGRGRILEERRTSALRPGSCDLRGARLLLVEDNDINREFATELLRSMNTVVDAAVNGAEAVAMVREHHYAAVLMDIHMPVMDGLEAARQIRALGNQPGGQRFRDLPIIAMTALAMAHDEQRSLAAGMNDHITKPVAPDRLQAALARWLQIPQTAQLLPASSSHLDDDLRHLTTIDCEQGVRRIGGDQGAYRKQLLRFRARYAGAADTLASMIDERPLREAEEFCHALKGVCGNIGADALFACVTDIDNQLKQETRPEPADLARMARLLGEVMADIERLETPPEAAPSATSMGPAEAGQQVAQLIELLESDLGAAQAVMTTLRAGVAGTAVETVIREIAEKLDLFEIDEAIALLKRLHAELAGPP</sequence>
<feature type="domain" description="PAC" evidence="18">
    <location>
        <begin position="326"/>
        <end position="377"/>
    </location>
</feature>
<dbReference type="Pfam" id="PF00672">
    <property type="entry name" value="HAMP"/>
    <property type="match status" value="1"/>
</dbReference>
<keyword evidence="11" id="KW-1133">Transmembrane helix</keyword>
<feature type="modified residue" description="4-aspartylphosphate" evidence="14">
    <location>
        <position position="833"/>
    </location>
</feature>
<dbReference type="InterPro" id="IPR003660">
    <property type="entry name" value="HAMP_dom"/>
</dbReference>
<dbReference type="CDD" id="cd06225">
    <property type="entry name" value="HAMP"/>
    <property type="match status" value="1"/>
</dbReference>
<dbReference type="PANTHER" id="PTHR45339:SF1">
    <property type="entry name" value="HYBRID SIGNAL TRANSDUCTION HISTIDINE KINASE J"/>
    <property type="match status" value="1"/>
</dbReference>
<protein>
    <recommendedName>
        <fullName evidence="3">histidine kinase</fullName>
        <ecNumber evidence="3">2.7.13.3</ecNumber>
    </recommendedName>
</protein>
<evidence type="ECO:0000256" key="11">
    <source>
        <dbReference type="ARBA" id="ARBA00022989"/>
    </source>
</evidence>
<accession>A0ABQ6FDQ9</accession>
<evidence type="ECO:0000259" key="16">
    <source>
        <dbReference type="PROSITE" id="PS50109"/>
    </source>
</evidence>
<dbReference type="InterPro" id="IPR011006">
    <property type="entry name" value="CheY-like_superfamily"/>
</dbReference>
<dbReference type="SUPFAM" id="SSF47384">
    <property type="entry name" value="Homodimeric domain of signal transducing histidine kinase"/>
    <property type="match status" value="1"/>
</dbReference>
<dbReference type="EC" id="2.7.13.3" evidence="3"/>
<dbReference type="InterPro" id="IPR035965">
    <property type="entry name" value="PAS-like_dom_sf"/>
</dbReference>
<evidence type="ECO:0000256" key="8">
    <source>
        <dbReference type="ARBA" id="ARBA00022741"/>
    </source>
</evidence>
<evidence type="ECO:0000256" key="3">
    <source>
        <dbReference type="ARBA" id="ARBA00012438"/>
    </source>
</evidence>
<feature type="coiled-coil region" evidence="15">
    <location>
        <begin position="221"/>
        <end position="269"/>
    </location>
</feature>
<name>A0ABQ6FDQ9_9RHOO</name>
<evidence type="ECO:0000256" key="14">
    <source>
        <dbReference type="PROSITE-ProRule" id="PRU00169"/>
    </source>
</evidence>
<dbReference type="InterPro" id="IPR036097">
    <property type="entry name" value="HisK_dim/P_sf"/>
</dbReference>
<keyword evidence="10" id="KW-0067">ATP-binding</keyword>
<evidence type="ECO:0000256" key="2">
    <source>
        <dbReference type="ARBA" id="ARBA00004651"/>
    </source>
</evidence>
<feature type="modified residue" description="4-aspartylphosphate" evidence="14">
    <location>
        <position position="691"/>
    </location>
</feature>
<dbReference type="InterPro" id="IPR004358">
    <property type="entry name" value="Sig_transdc_His_kin-like_C"/>
</dbReference>
<dbReference type="SMART" id="SM00388">
    <property type="entry name" value="HisKA"/>
    <property type="match status" value="1"/>
</dbReference>